<dbReference type="SUPFAM" id="SSF56672">
    <property type="entry name" value="DNA/RNA polymerases"/>
    <property type="match status" value="1"/>
</dbReference>
<dbReference type="Pfam" id="PF00078">
    <property type="entry name" value="RVT_1"/>
    <property type="match status" value="1"/>
</dbReference>
<evidence type="ECO:0000256" key="2">
    <source>
        <dbReference type="ARBA" id="ARBA00022695"/>
    </source>
</evidence>
<dbReference type="InterPro" id="IPR036397">
    <property type="entry name" value="RNaseH_sf"/>
</dbReference>
<evidence type="ECO:0000256" key="3">
    <source>
        <dbReference type="ARBA" id="ARBA00022722"/>
    </source>
</evidence>
<dbReference type="FunFam" id="3.30.70.270:FF:000003">
    <property type="entry name" value="Transposon Ty3-G Gag-Pol polyprotein"/>
    <property type="match status" value="1"/>
</dbReference>
<dbReference type="CDD" id="cd01647">
    <property type="entry name" value="RT_LTR"/>
    <property type="match status" value="1"/>
</dbReference>
<reference evidence="8 9" key="1">
    <citation type="submission" date="2018-09" db="EMBL/GenBank/DDBJ databases">
        <title>Genomic investigation of the strawberry pathogen Phytophthora fragariae indicates pathogenicity is determined by transcriptional variation in three key races.</title>
        <authorList>
            <person name="Adams T.M."/>
            <person name="Armitage A.D."/>
            <person name="Sobczyk M.K."/>
            <person name="Bates H.J."/>
            <person name="Dunwell J.M."/>
            <person name="Nellist C.F."/>
            <person name="Harrison R.J."/>
        </authorList>
    </citation>
    <scope>NUCLEOTIDE SEQUENCE [LARGE SCALE GENOMIC DNA]</scope>
    <source>
        <strain evidence="8 9">SCRP249</strain>
    </source>
</reference>
<keyword evidence="5" id="KW-0511">Multifunctional enzyme</keyword>
<dbReference type="InterPro" id="IPR012337">
    <property type="entry name" value="RNaseH-like_sf"/>
</dbReference>
<dbReference type="InterPro" id="IPR043128">
    <property type="entry name" value="Rev_trsase/Diguanyl_cyclase"/>
</dbReference>
<proteinExistence type="predicted"/>
<dbReference type="PANTHER" id="PTHR37984:SF5">
    <property type="entry name" value="PROTEIN NYNRIN-LIKE"/>
    <property type="match status" value="1"/>
</dbReference>
<gene>
    <name evidence="8" type="ORF">PR001_g21062</name>
</gene>
<feature type="compositionally biased region" description="Basic and acidic residues" evidence="6">
    <location>
        <begin position="219"/>
        <end position="229"/>
    </location>
</feature>
<keyword evidence="4" id="KW-0255">Endonuclease</keyword>
<dbReference type="CDD" id="cd09274">
    <property type="entry name" value="RNase_HI_RT_Ty3"/>
    <property type="match status" value="1"/>
</dbReference>
<dbReference type="InterPro" id="IPR001584">
    <property type="entry name" value="Integrase_cat-core"/>
</dbReference>
<dbReference type="InterPro" id="IPR000477">
    <property type="entry name" value="RT_dom"/>
</dbReference>
<evidence type="ECO:0000313" key="9">
    <source>
        <dbReference type="Proteomes" id="UP000429607"/>
    </source>
</evidence>
<dbReference type="PANTHER" id="PTHR37984">
    <property type="entry name" value="PROTEIN CBG26694"/>
    <property type="match status" value="1"/>
</dbReference>
<dbReference type="Gene3D" id="3.10.10.10">
    <property type="entry name" value="HIV Type 1 Reverse Transcriptase, subunit A, domain 1"/>
    <property type="match status" value="1"/>
</dbReference>
<dbReference type="Gene3D" id="2.40.70.10">
    <property type="entry name" value="Acid Proteases"/>
    <property type="match status" value="1"/>
</dbReference>
<evidence type="ECO:0000313" key="8">
    <source>
        <dbReference type="EMBL" id="KAE8992012.1"/>
    </source>
</evidence>
<dbReference type="InterPro" id="IPR041577">
    <property type="entry name" value="RT_RNaseH_2"/>
</dbReference>
<dbReference type="GO" id="GO:0003676">
    <property type="term" value="F:nucleic acid binding"/>
    <property type="evidence" value="ECO:0007669"/>
    <property type="project" value="InterPro"/>
</dbReference>
<keyword evidence="2" id="KW-0548">Nucleotidyltransferase</keyword>
<keyword evidence="1" id="KW-0808">Transferase</keyword>
<sequence length="1109" mass="122274">MDDRHDLILGMPWLAKHEPWIDWRSRTIGASHNPLADRALTGHAPSSSRDGFVHEHRVPRGERQFAGTSEVLELPMALPPRARELEVRGGEDPQDPTSPGRGQDSAVGNRVALAQGAVEAQGADAAAARAGRGGSVRATPTQGVVAGSAPIEKGAGVVARANKSGRVGTPTTQGVVAGSAHATNGARVGARATTSGRAGAPTCNGKTSGKVTSAPKAEASSRDADSAAEDKVPQVFDVFTGEPKVGEVLTPLPTVAELLELEELSYVEFMDSLKAGDLAEVVLLRSEGSSLELNSSSVMDPEVLEDERTSKRQTRYGTAILKDPSDPYYTLLKEFSDVVSDDPPSVLPPDRGVRREIDLVPGTKYCTTRQWPLPKEQVDVIDAFFASKHAAGMVRESKSPHSSPTSCVRKPNGKWRMVRGFNKLNAATIPASTPIPRKDVLQNNMAGCTIFSALDMVDGYYQLLMRESDIPLTAGLSNAPATFNRLITQLFRPMRQFVQTYFDDIFVHSRASEGKTAVEAHLDHLREVLLCMRENRLNANINKCIFGAEEIPFLGCFLGKDGVRADPEKVCAIAQWPEPVSQKDLRKWLGLANYLHKYSANYAEMTRPLTNLLKKDAVWTWTSEAQQAFEAITSSLQSAPILALPDEDRPFSVVCDASDFAIGCALLQVDAEGRERVVYFQSRQLKAAEKNYPVHDKELLAMKYALVKFRRMARWLSFFAEYNFTVEYKLGKQNVLADALSRWPDYELAHLAYLESPLYELIREAYADDDDLAGLAEALSAPNKAVELTARQRSRLHRYSVVEGLLYYQVEGGDEPRIVVPNDEDLRHRVLYEAHDTPLSGHLGREKTYRAVARNFWWATCTNGKMVRKSVTVPQAAQLFGDNDFRNHGVPEAFVNDRDPRFVSHFWQHLFRLLGTRLDMSTADHPQTGAQTERVNRVLEYILRSVCAAEPTKWSTLLPQVEFALNNAVHSSTGFTPFYVNGLRHPHMPLTLPPASSLGGGEANAEDPRGLKGLRTSVKRNLLSFIETGEAVRERVRDAMAAAQDTQKEHSDRQGRKNTQVFKLGDQVLLNAKNLPTQCQEPSYSGGLRCDLASWGRSRSLGSTATPTR</sequence>
<evidence type="ECO:0000256" key="1">
    <source>
        <dbReference type="ARBA" id="ARBA00022679"/>
    </source>
</evidence>
<dbReference type="Gene3D" id="3.30.420.10">
    <property type="entry name" value="Ribonuclease H-like superfamily/Ribonuclease H"/>
    <property type="match status" value="1"/>
</dbReference>
<dbReference type="Proteomes" id="UP000429607">
    <property type="component" value="Unassembled WGS sequence"/>
</dbReference>
<dbReference type="Gene3D" id="3.30.70.270">
    <property type="match status" value="2"/>
</dbReference>
<feature type="region of interest" description="Disordered" evidence="6">
    <location>
        <begin position="186"/>
        <end position="229"/>
    </location>
</feature>
<dbReference type="InterPro" id="IPR043502">
    <property type="entry name" value="DNA/RNA_pol_sf"/>
</dbReference>
<dbReference type="InterPro" id="IPR021109">
    <property type="entry name" value="Peptidase_aspartic_dom_sf"/>
</dbReference>
<dbReference type="Pfam" id="PF17921">
    <property type="entry name" value="Integrase_H2C2"/>
    <property type="match status" value="1"/>
</dbReference>
<evidence type="ECO:0000256" key="5">
    <source>
        <dbReference type="ARBA" id="ARBA00023268"/>
    </source>
</evidence>
<feature type="compositionally biased region" description="Low complexity" evidence="6">
    <location>
        <begin position="186"/>
        <end position="202"/>
    </location>
</feature>
<keyword evidence="3" id="KW-0540">Nuclease</keyword>
<dbReference type="InterPro" id="IPR041588">
    <property type="entry name" value="Integrase_H2C2"/>
</dbReference>
<evidence type="ECO:0000259" key="7">
    <source>
        <dbReference type="PROSITE" id="PS50994"/>
    </source>
</evidence>
<organism evidence="8 9">
    <name type="scientific">Phytophthora rubi</name>
    <dbReference type="NCBI Taxonomy" id="129364"/>
    <lineage>
        <taxon>Eukaryota</taxon>
        <taxon>Sar</taxon>
        <taxon>Stramenopiles</taxon>
        <taxon>Oomycota</taxon>
        <taxon>Peronosporomycetes</taxon>
        <taxon>Peronosporales</taxon>
        <taxon>Peronosporaceae</taxon>
        <taxon>Phytophthora</taxon>
    </lineage>
</organism>
<keyword evidence="4" id="KW-0378">Hydrolase</keyword>
<feature type="domain" description="Integrase catalytic" evidence="7">
    <location>
        <begin position="885"/>
        <end position="985"/>
    </location>
</feature>
<accession>A0A6A3JCS9</accession>
<evidence type="ECO:0000256" key="4">
    <source>
        <dbReference type="ARBA" id="ARBA00022759"/>
    </source>
</evidence>
<dbReference type="Pfam" id="PF17919">
    <property type="entry name" value="RT_RNaseH_2"/>
    <property type="match status" value="1"/>
</dbReference>
<dbReference type="AlphaFoldDB" id="A0A6A3JCS9"/>
<dbReference type="GO" id="GO:0016779">
    <property type="term" value="F:nucleotidyltransferase activity"/>
    <property type="evidence" value="ECO:0007669"/>
    <property type="project" value="UniProtKB-KW"/>
</dbReference>
<dbReference type="SUPFAM" id="SSF53098">
    <property type="entry name" value="Ribonuclease H-like"/>
    <property type="match status" value="1"/>
</dbReference>
<dbReference type="InterPro" id="IPR050951">
    <property type="entry name" value="Retrovirus_Pol_polyprotein"/>
</dbReference>
<name>A0A6A3JCS9_9STRA</name>
<dbReference type="FunFam" id="3.30.70.270:FF:000026">
    <property type="entry name" value="Transposon Ty3-G Gag-Pol polyprotein"/>
    <property type="match status" value="1"/>
</dbReference>
<protein>
    <recommendedName>
        <fullName evidence="7">Integrase catalytic domain-containing protein</fullName>
    </recommendedName>
</protein>
<dbReference type="GO" id="GO:0015074">
    <property type="term" value="P:DNA integration"/>
    <property type="evidence" value="ECO:0007669"/>
    <property type="project" value="InterPro"/>
</dbReference>
<evidence type="ECO:0000256" key="6">
    <source>
        <dbReference type="SAM" id="MobiDB-lite"/>
    </source>
</evidence>
<dbReference type="GO" id="GO:0004519">
    <property type="term" value="F:endonuclease activity"/>
    <property type="evidence" value="ECO:0007669"/>
    <property type="project" value="UniProtKB-KW"/>
</dbReference>
<comment type="caution">
    <text evidence="8">The sequence shown here is derived from an EMBL/GenBank/DDBJ whole genome shotgun (WGS) entry which is preliminary data.</text>
</comment>
<feature type="region of interest" description="Disordered" evidence="6">
    <location>
        <begin position="1039"/>
        <end position="1060"/>
    </location>
</feature>
<dbReference type="EMBL" id="QXFV01002153">
    <property type="protein sequence ID" value="KAE8992012.1"/>
    <property type="molecule type" value="Genomic_DNA"/>
</dbReference>
<feature type="compositionally biased region" description="Basic and acidic residues" evidence="6">
    <location>
        <begin position="1046"/>
        <end position="1055"/>
    </location>
</feature>
<feature type="region of interest" description="Disordered" evidence="6">
    <location>
        <begin position="86"/>
        <end position="107"/>
    </location>
</feature>
<dbReference type="PROSITE" id="PS50994">
    <property type="entry name" value="INTEGRASE"/>
    <property type="match status" value="1"/>
</dbReference>
<dbReference type="Gene3D" id="1.10.340.70">
    <property type="match status" value="1"/>
</dbReference>